<evidence type="ECO:0000313" key="2">
    <source>
        <dbReference type="Proteomes" id="UP000027586"/>
    </source>
</evidence>
<protein>
    <submittedName>
        <fullName evidence="1">Uncharacterized protein</fullName>
    </submittedName>
</protein>
<proteinExistence type="predicted"/>
<dbReference type="VEuPathDB" id="FungiDB:LCOR_08538.1"/>
<gene>
    <name evidence="1" type="ORF">LCOR_08538.1</name>
</gene>
<reference evidence="1" key="1">
    <citation type="submission" date="2013-08" db="EMBL/GenBank/DDBJ databases">
        <title>Gene expansion shapes genome architecture in the human pathogen Lichtheimia corymbifera: an evolutionary genomics analysis in the ancient terrestrial Mucorales (Mucoromycotina).</title>
        <authorList>
            <person name="Schwartze V.U."/>
            <person name="Winter S."/>
            <person name="Shelest E."/>
            <person name="Marcet-Houben M."/>
            <person name="Horn F."/>
            <person name="Wehner S."/>
            <person name="Hoffmann K."/>
            <person name="Riege K."/>
            <person name="Sammeth M."/>
            <person name="Nowrousian M."/>
            <person name="Valiante V."/>
            <person name="Linde J."/>
            <person name="Jacobsen I.D."/>
            <person name="Marz M."/>
            <person name="Brakhage A.A."/>
            <person name="Gabaldon T."/>
            <person name="Bocker S."/>
            <person name="Voigt K."/>
        </authorList>
    </citation>
    <scope>NUCLEOTIDE SEQUENCE [LARGE SCALE GENOMIC DNA]</scope>
    <source>
        <strain evidence="1">FSU 9682</strain>
    </source>
</reference>
<sequence length="109" mass="12732">MKDIVFPAIRESTKTITKRQESYFNRKHKMIKYNIGDYVMVRSPTQCNKFDATYKGPYQIINTTHNGTSYVLKNYEGGILPRNYPPESLKPIQVLEHIPADEIYMRSKA</sequence>
<organism evidence="1 2">
    <name type="scientific">Lichtheimia corymbifera JMRC:FSU:9682</name>
    <dbReference type="NCBI Taxonomy" id="1263082"/>
    <lineage>
        <taxon>Eukaryota</taxon>
        <taxon>Fungi</taxon>
        <taxon>Fungi incertae sedis</taxon>
        <taxon>Mucoromycota</taxon>
        <taxon>Mucoromycotina</taxon>
        <taxon>Mucoromycetes</taxon>
        <taxon>Mucorales</taxon>
        <taxon>Lichtheimiaceae</taxon>
        <taxon>Lichtheimia</taxon>
    </lineage>
</organism>
<name>A0A068S8R5_9FUNG</name>
<dbReference type="EMBL" id="CBTN010000048">
    <property type="protein sequence ID" value="CDH57626.1"/>
    <property type="molecule type" value="Genomic_DNA"/>
</dbReference>
<comment type="caution">
    <text evidence="1">The sequence shown here is derived from an EMBL/GenBank/DDBJ whole genome shotgun (WGS) entry which is preliminary data.</text>
</comment>
<dbReference type="Proteomes" id="UP000027586">
    <property type="component" value="Unassembled WGS sequence"/>
</dbReference>
<dbReference type="STRING" id="1263082.A0A068S8R5"/>
<dbReference type="OrthoDB" id="10267344at2759"/>
<accession>A0A068S8R5</accession>
<dbReference type="AlphaFoldDB" id="A0A068S8R5"/>
<evidence type="ECO:0000313" key="1">
    <source>
        <dbReference type="EMBL" id="CDH57626.1"/>
    </source>
</evidence>
<keyword evidence="2" id="KW-1185">Reference proteome</keyword>